<dbReference type="Proteomes" id="UP001234297">
    <property type="component" value="Chromosome 12"/>
</dbReference>
<proteinExistence type="predicted"/>
<accession>A0ACC2K3W1</accession>
<gene>
    <name evidence="1" type="ORF">MRB53_035178</name>
</gene>
<organism evidence="1 2">
    <name type="scientific">Persea americana</name>
    <name type="common">Avocado</name>
    <dbReference type="NCBI Taxonomy" id="3435"/>
    <lineage>
        <taxon>Eukaryota</taxon>
        <taxon>Viridiplantae</taxon>
        <taxon>Streptophyta</taxon>
        <taxon>Embryophyta</taxon>
        <taxon>Tracheophyta</taxon>
        <taxon>Spermatophyta</taxon>
        <taxon>Magnoliopsida</taxon>
        <taxon>Magnoliidae</taxon>
        <taxon>Laurales</taxon>
        <taxon>Lauraceae</taxon>
        <taxon>Persea</taxon>
    </lineage>
</organism>
<evidence type="ECO:0000313" key="1">
    <source>
        <dbReference type="EMBL" id="KAJ8615806.1"/>
    </source>
</evidence>
<sequence length="81" mass="9452">MEMGLRMMMGVVWREWRECEGLCRQGDGFCVDMASASGRWVQEDNEGEGSYMPWLEIEMESVDEGGWCQKFCVGWREIGMR</sequence>
<keyword evidence="2" id="KW-1185">Reference proteome</keyword>
<comment type="caution">
    <text evidence="1">The sequence shown here is derived from an EMBL/GenBank/DDBJ whole genome shotgun (WGS) entry which is preliminary data.</text>
</comment>
<dbReference type="EMBL" id="CM056820">
    <property type="protein sequence ID" value="KAJ8615806.1"/>
    <property type="molecule type" value="Genomic_DNA"/>
</dbReference>
<name>A0ACC2K3W1_PERAE</name>
<protein>
    <submittedName>
        <fullName evidence="1">Uncharacterized protein</fullName>
    </submittedName>
</protein>
<evidence type="ECO:0000313" key="2">
    <source>
        <dbReference type="Proteomes" id="UP001234297"/>
    </source>
</evidence>
<reference evidence="1 2" key="1">
    <citation type="journal article" date="2022" name="Hortic Res">
        <title>A haplotype resolved chromosomal level avocado genome allows analysis of novel avocado genes.</title>
        <authorList>
            <person name="Nath O."/>
            <person name="Fletcher S.J."/>
            <person name="Hayward A."/>
            <person name="Shaw L.M."/>
            <person name="Masouleh A.K."/>
            <person name="Furtado A."/>
            <person name="Henry R.J."/>
            <person name="Mitter N."/>
        </authorList>
    </citation>
    <scope>NUCLEOTIDE SEQUENCE [LARGE SCALE GENOMIC DNA]</scope>
    <source>
        <strain evidence="2">cv. Hass</strain>
    </source>
</reference>